<sequence>MGSVSSKWNRRRDGSTSVQVLNRGPPQNLAQVGPSTTPIVTASGQNTAGGNIQNTARHGTEQGQAAPIIREQINPDYFADNLPGAVQRDLSSVSLRSGPLPEPNLLKDF</sequence>
<evidence type="ECO:0000256" key="1">
    <source>
        <dbReference type="SAM" id="MobiDB-lite"/>
    </source>
</evidence>
<feature type="compositionally biased region" description="Polar residues" evidence="1">
    <location>
        <begin position="28"/>
        <end position="63"/>
    </location>
</feature>
<accession>A0ABY7FUL7</accession>
<organism evidence="2 3">
    <name type="scientific">Mya arenaria</name>
    <name type="common">Soft-shell clam</name>
    <dbReference type="NCBI Taxonomy" id="6604"/>
    <lineage>
        <taxon>Eukaryota</taxon>
        <taxon>Metazoa</taxon>
        <taxon>Spiralia</taxon>
        <taxon>Lophotrochozoa</taxon>
        <taxon>Mollusca</taxon>
        <taxon>Bivalvia</taxon>
        <taxon>Autobranchia</taxon>
        <taxon>Heteroconchia</taxon>
        <taxon>Euheterodonta</taxon>
        <taxon>Imparidentia</taxon>
        <taxon>Neoheterodontei</taxon>
        <taxon>Myida</taxon>
        <taxon>Myoidea</taxon>
        <taxon>Myidae</taxon>
        <taxon>Mya</taxon>
    </lineage>
</organism>
<evidence type="ECO:0000313" key="2">
    <source>
        <dbReference type="EMBL" id="WAR25903.1"/>
    </source>
</evidence>
<protein>
    <submittedName>
        <fullName evidence="2">Uncharacterized protein</fullName>
    </submittedName>
</protein>
<feature type="region of interest" description="Disordered" evidence="1">
    <location>
        <begin position="1"/>
        <end position="64"/>
    </location>
</feature>
<gene>
    <name evidence="2" type="ORF">MAR_011607</name>
</gene>
<proteinExistence type="predicted"/>
<reference evidence="2" key="1">
    <citation type="submission" date="2022-11" db="EMBL/GenBank/DDBJ databases">
        <title>Centuries of genome instability and evolution in soft-shell clam transmissible cancer (bioRxiv).</title>
        <authorList>
            <person name="Hart S.F.M."/>
            <person name="Yonemitsu M.A."/>
            <person name="Giersch R.M."/>
            <person name="Beal B.F."/>
            <person name="Arriagada G."/>
            <person name="Davis B.W."/>
            <person name="Ostrander E.A."/>
            <person name="Goff S.P."/>
            <person name="Metzger M.J."/>
        </authorList>
    </citation>
    <scope>NUCLEOTIDE SEQUENCE</scope>
    <source>
        <strain evidence="2">MELC-2E11</strain>
        <tissue evidence="2">Siphon/mantle</tissue>
    </source>
</reference>
<keyword evidence="3" id="KW-1185">Reference proteome</keyword>
<name>A0ABY7FUL7_MYAAR</name>
<dbReference type="EMBL" id="CP111025">
    <property type="protein sequence ID" value="WAR25903.1"/>
    <property type="molecule type" value="Genomic_DNA"/>
</dbReference>
<evidence type="ECO:0000313" key="3">
    <source>
        <dbReference type="Proteomes" id="UP001164746"/>
    </source>
</evidence>
<dbReference type="Proteomes" id="UP001164746">
    <property type="component" value="Chromosome 14"/>
</dbReference>